<accession>A0A0G3W920</accession>
<name>A0A0G3W920_9CLOT</name>
<dbReference type="Proteomes" id="UP000035704">
    <property type="component" value="Chromosome"/>
</dbReference>
<dbReference type="STRING" id="84022.CACET_c04230"/>
<dbReference type="EMBL" id="CP009687">
    <property type="protein sequence ID" value="AKL93939.1"/>
    <property type="molecule type" value="Genomic_DNA"/>
</dbReference>
<organism evidence="1 2">
    <name type="scientific">Clostridium aceticum</name>
    <dbReference type="NCBI Taxonomy" id="84022"/>
    <lineage>
        <taxon>Bacteria</taxon>
        <taxon>Bacillati</taxon>
        <taxon>Bacillota</taxon>
        <taxon>Clostridia</taxon>
        <taxon>Eubacteriales</taxon>
        <taxon>Clostridiaceae</taxon>
        <taxon>Clostridium</taxon>
    </lineage>
</organism>
<sequence>MSILNKLIKKSSVFKALLIEMQKKLILIKFGIEIAYIIG</sequence>
<proteinExistence type="predicted"/>
<evidence type="ECO:0000313" key="1">
    <source>
        <dbReference type="EMBL" id="AKL93939.1"/>
    </source>
</evidence>
<gene>
    <name evidence="1" type="ORF">CACET_c04230</name>
</gene>
<dbReference type="AlphaFoldDB" id="A0A0G3W920"/>
<dbReference type="PATRIC" id="fig|84022.6.peg.427"/>
<protein>
    <submittedName>
        <fullName evidence="1">Uncharacterized protein</fullName>
    </submittedName>
</protein>
<reference evidence="1 2" key="1">
    <citation type="submission" date="2014-10" db="EMBL/GenBank/DDBJ databases">
        <title>Genome sequence of Clostridium aceticum DSM 1496.</title>
        <authorList>
            <person name="Poehlein A."/>
            <person name="Schiel-Bengelsdorf B."/>
            <person name="Gottschalk G."/>
            <person name="Duerre P."/>
            <person name="Daniel R."/>
        </authorList>
    </citation>
    <scope>NUCLEOTIDE SEQUENCE [LARGE SCALE GENOMIC DNA]</scope>
    <source>
        <strain evidence="1 2">DSM 1496</strain>
    </source>
</reference>
<dbReference type="KEGG" id="cace:CACET_c04230"/>
<keyword evidence="2" id="KW-1185">Reference proteome</keyword>
<evidence type="ECO:0000313" key="2">
    <source>
        <dbReference type="Proteomes" id="UP000035704"/>
    </source>
</evidence>